<dbReference type="SUPFAM" id="SSF51971">
    <property type="entry name" value="Nucleotide-binding domain"/>
    <property type="match status" value="1"/>
</dbReference>
<name>A0A5D0MJQ5_9BACT</name>
<evidence type="ECO:0000256" key="4">
    <source>
        <dbReference type="ARBA" id="ARBA00022827"/>
    </source>
</evidence>
<dbReference type="Pfam" id="PF13450">
    <property type="entry name" value="NAD_binding_8"/>
    <property type="match status" value="1"/>
</dbReference>
<evidence type="ECO:0000313" key="8">
    <source>
        <dbReference type="Proteomes" id="UP000324143"/>
    </source>
</evidence>
<keyword evidence="3" id="KW-0285">Flavoprotein</keyword>
<evidence type="ECO:0000256" key="1">
    <source>
        <dbReference type="ARBA" id="ARBA00001974"/>
    </source>
</evidence>
<dbReference type="Gene3D" id="3.40.50.720">
    <property type="entry name" value="NAD(P)-binding Rossmann-like Domain"/>
    <property type="match status" value="3"/>
</dbReference>
<dbReference type="Proteomes" id="UP000324143">
    <property type="component" value="Unassembled WGS sequence"/>
</dbReference>
<keyword evidence="5 7" id="KW-0413">Isomerase</keyword>
<evidence type="ECO:0000256" key="5">
    <source>
        <dbReference type="ARBA" id="ARBA00023235"/>
    </source>
</evidence>
<evidence type="ECO:0000313" key="7">
    <source>
        <dbReference type="EMBL" id="TYB32135.1"/>
    </source>
</evidence>
<sequence length="378" mass="44794">MIENLVVGAGVAGCVIANRLAQKNKQVLIVEKRNKIGGQAHDSYNKKNVLVHDYGPHIFHTDSEEVFKLLSEYTDWILYNHEVLGFIDNNFVPIPFNINSIAKLFPSEKGNKYIKNLISYFNYGEKITIWDLKNSSNEILKELAEYIYNKVFYNYTLKQWDCSPEQLDREVTSKVPVNISKDNRYFFDKYQMIPAEGYTTMFRKMIEMDNISLLLNTDFKDILSIKNGDFKLYETIRVKNIFYTAPIDYFFDFEFGKLPYRSLKFKHETYSRKYYQQNAVINYPNNYDFTRVTEFKHITKQKTPFTTIAKEYPQKCNLEDGDIPYYPIPKRDNREIYYKYSAKVKRMKNFYPVGRLAQYEYLNMTQAIENALKTVAKL</sequence>
<dbReference type="GO" id="GO:0005829">
    <property type="term" value="C:cytosol"/>
    <property type="evidence" value="ECO:0007669"/>
    <property type="project" value="TreeGrafter"/>
</dbReference>
<dbReference type="PANTHER" id="PTHR21197:SF0">
    <property type="entry name" value="UDP-GALACTOPYRANOSE MUTASE"/>
    <property type="match status" value="1"/>
</dbReference>
<dbReference type="NCBIfam" id="TIGR00031">
    <property type="entry name" value="UDP-GALP_mutase"/>
    <property type="match status" value="1"/>
</dbReference>
<comment type="similarity">
    <text evidence="2">Belongs to the UDP-galactopyranose/dTDP-fucopyranose mutase family.</text>
</comment>
<organism evidence="7 8">
    <name type="scientific">Candidatus Mcinerneyibacterium aminivorans</name>
    <dbReference type="NCBI Taxonomy" id="2703815"/>
    <lineage>
        <taxon>Bacteria</taxon>
        <taxon>Candidatus Macinerneyibacteriota</taxon>
        <taxon>Candidatus Mcinerneyibacteria</taxon>
        <taxon>Candidatus Mcinerneyibacteriales</taxon>
        <taxon>Candidatus Mcinerneyibacteriaceae</taxon>
        <taxon>Candidatus Mcinerneyibacterium</taxon>
    </lineage>
</organism>
<protein>
    <submittedName>
        <fullName evidence="7">UDP-galactopyranose mutase</fullName>
        <ecNumber evidence="7">5.4.99.9</ecNumber>
    </submittedName>
</protein>
<dbReference type="EC" id="5.4.99.9" evidence="7"/>
<evidence type="ECO:0000259" key="6">
    <source>
        <dbReference type="Pfam" id="PF03275"/>
    </source>
</evidence>
<reference evidence="7" key="1">
    <citation type="submission" date="2019-08" db="EMBL/GenBank/DDBJ databases">
        <title>Genomic characterization of a novel candidate phylum (ARYD3) from a high temperature, high salinity tertiary oil reservoir in north central Oklahoma, USA.</title>
        <authorList>
            <person name="Youssef N.H."/>
            <person name="Yadav A."/>
            <person name="Elshahed M.S."/>
        </authorList>
    </citation>
    <scope>NUCLEOTIDE SEQUENCE [LARGE SCALE GENOMIC DNA]</scope>
    <source>
        <strain evidence="7">ARYD3</strain>
    </source>
</reference>
<dbReference type="InterPro" id="IPR015899">
    <property type="entry name" value="UDP-GalPyranose_mutase_C"/>
</dbReference>
<keyword evidence="4" id="KW-0274">FAD</keyword>
<keyword evidence="8" id="KW-1185">Reference proteome</keyword>
<dbReference type="PANTHER" id="PTHR21197">
    <property type="entry name" value="UDP-GALACTOPYRANOSE MUTASE"/>
    <property type="match status" value="1"/>
</dbReference>
<comment type="cofactor">
    <cofactor evidence="1">
        <name>FAD</name>
        <dbReference type="ChEBI" id="CHEBI:57692"/>
    </cofactor>
</comment>
<feature type="domain" description="UDP-galactopyranose mutase C-terminal" evidence="6">
    <location>
        <begin position="150"/>
        <end position="361"/>
    </location>
</feature>
<dbReference type="InterPro" id="IPR004379">
    <property type="entry name" value="UDP-GALP_mutase"/>
</dbReference>
<comment type="caution">
    <text evidence="7">The sequence shown here is derived from an EMBL/GenBank/DDBJ whole genome shotgun (WGS) entry which is preliminary data.</text>
</comment>
<dbReference type="GO" id="GO:0050660">
    <property type="term" value="F:flavin adenine dinucleotide binding"/>
    <property type="evidence" value="ECO:0007669"/>
    <property type="project" value="TreeGrafter"/>
</dbReference>
<gene>
    <name evidence="7" type="primary">glf</name>
    <name evidence="7" type="ORF">FXF47_00700</name>
</gene>
<dbReference type="SUPFAM" id="SSF54373">
    <property type="entry name" value="FAD-linked reductases, C-terminal domain"/>
    <property type="match status" value="1"/>
</dbReference>
<evidence type="ECO:0000256" key="2">
    <source>
        <dbReference type="ARBA" id="ARBA00009321"/>
    </source>
</evidence>
<accession>A0A5D0MJQ5</accession>
<dbReference type="Pfam" id="PF03275">
    <property type="entry name" value="GLF"/>
    <property type="match status" value="1"/>
</dbReference>
<dbReference type="GO" id="GO:0008767">
    <property type="term" value="F:UDP-galactopyranose mutase activity"/>
    <property type="evidence" value="ECO:0007669"/>
    <property type="project" value="UniProtKB-EC"/>
</dbReference>
<dbReference type="EMBL" id="VSIX01000004">
    <property type="protein sequence ID" value="TYB32135.1"/>
    <property type="molecule type" value="Genomic_DNA"/>
</dbReference>
<proteinExistence type="inferred from homology"/>
<dbReference type="AlphaFoldDB" id="A0A5D0MJQ5"/>
<evidence type="ECO:0000256" key="3">
    <source>
        <dbReference type="ARBA" id="ARBA00022630"/>
    </source>
</evidence>